<feature type="domain" description="F5/8 type C" evidence="2">
    <location>
        <begin position="185"/>
        <end position="307"/>
    </location>
</feature>
<dbReference type="PROSITE" id="PS51257">
    <property type="entry name" value="PROKAR_LIPOPROTEIN"/>
    <property type="match status" value="1"/>
</dbReference>
<dbReference type="PANTHER" id="PTHR45713:SF15">
    <property type="entry name" value="F5_8 TYPE C DOMAIN-CONTAINING PROTEIN"/>
    <property type="match status" value="1"/>
</dbReference>
<keyword evidence="4" id="KW-1185">Reference proteome</keyword>
<sequence length="604" mass="65330">MKRSWSSVGTLMFGAGLMVGCGAVEEGAGGARTPLAQVEQGLGVESVGWGDTLTLSANGSYELYLDGALLGRDARWQEAETYSAQVNAGDVIAVKVERGAGSTWSGLLADIQVDGCPVLSTERLSWRCTSTYLPGWETVDFKDDTWPAAVERTTNGGSPWGQVAGIGSATKWIGLADSAATTFYCRALVLGCGPDEARGKPASSSGSGGLDTPDKAFDGDVNTRWTSSASTGSWVQVDLGRQTLIGRAAASWGWDTRFATSASSVLEGSTDGVVWKQLADFSQPSSTIGTRLFRPIFPRAAVRYVRLRGTQWNGATGFVNDLQLFYPCSQCGEDQAFKRRVTTSGSSNGTTAELAVDGDPTTSWESDRDNDGWVQVDLGQPLNIERVDVKWGWDISGQVGTTASSVIKYSTDGLTYQTLETLTHDTETSGDPQTLLKPFSARYVLFQGLNWNNRWGYLDDLKVIGACQTCDTNLALGKPVTASSSWSSEYPSLAVDGLFNTYWGTGISTGAWLEVDLGQEYPVAYALAAWNWDPNYGDDAESVLEGRSTNGTWKPLGNFRHTDATNWRKQGLFFLPETVRYVRFRATRWNNGWGNVSELQVCTL</sequence>
<dbReference type="PANTHER" id="PTHR45713">
    <property type="entry name" value="FTP DOMAIN-CONTAINING PROTEIN"/>
    <property type="match status" value="1"/>
</dbReference>
<organism evidence="3 4">
    <name type="scientific">Archangium lansingense</name>
    <dbReference type="NCBI Taxonomy" id="2995310"/>
    <lineage>
        <taxon>Bacteria</taxon>
        <taxon>Pseudomonadati</taxon>
        <taxon>Myxococcota</taxon>
        <taxon>Myxococcia</taxon>
        <taxon>Myxococcales</taxon>
        <taxon>Cystobacterineae</taxon>
        <taxon>Archangiaceae</taxon>
        <taxon>Archangium</taxon>
    </lineage>
</organism>
<dbReference type="Pfam" id="PF00754">
    <property type="entry name" value="F5_F8_type_C"/>
    <property type="match status" value="3"/>
</dbReference>
<evidence type="ECO:0000313" key="3">
    <source>
        <dbReference type="EMBL" id="MCY1078800.1"/>
    </source>
</evidence>
<feature type="region of interest" description="Disordered" evidence="1">
    <location>
        <begin position="196"/>
        <end position="217"/>
    </location>
</feature>
<comment type="caution">
    <text evidence="3">The sequence shown here is derived from an EMBL/GenBank/DDBJ whole genome shotgun (WGS) entry which is preliminary data.</text>
</comment>
<dbReference type="Proteomes" id="UP001207654">
    <property type="component" value="Unassembled WGS sequence"/>
</dbReference>
<dbReference type="InterPro" id="IPR008979">
    <property type="entry name" value="Galactose-bd-like_sf"/>
</dbReference>
<feature type="domain" description="F5/8 type C" evidence="2">
    <location>
        <begin position="467"/>
        <end position="604"/>
    </location>
</feature>
<dbReference type="EMBL" id="JAPNKA010000001">
    <property type="protein sequence ID" value="MCY1078800.1"/>
    <property type="molecule type" value="Genomic_DNA"/>
</dbReference>
<gene>
    <name evidence="3" type="ORF">OV287_30495</name>
</gene>
<dbReference type="InterPro" id="IPR000421">
    <property type="entry name" value="FA58C"/>
</dbReference>
<feature type="compositionally biased region" description="Polar residues" evidence="1">
    <location>
        <begin position="342"/>
        <end position="351"/>
    </location>
</feature>
<feature type="region of interest" description="Disordered" evidence="1">
    <location>
        <begin position="342"/>
        <end position="370"/>
    </location>
</feature>
<proteinExistence type="predicted"/>
<dbReference type="InterPro" id="IPR051941">
    <property type="entry name" value="BG_Antigen-Binding_Lectin"/>
</dbReference>
<dbReference type="RefSeq" id="WP_267537562.1">
    <property type="nucleotide sequence ID" value="NZ_JAPNKA010000001.1"/>
</dbReference>
<protein>
    <submittedName>
        <fullName evidence="3">Discoidin domain-containing protein</fullName>
    </submittedName>
</protein>
<reference evidence="3 4" key="1">
    <citation type="submission" date="2022-11" db="EMBL/GenBank/DDBJ databases">
        <title>Minimal conservation of predation-associated metabolite biosynthetic gene clusters underscores biosynthetic potential of Myxococcota including descriptions for ten novel species: Archangium lansinium sp. nov., Myxococcus landrumus sp. nov., Nannocystis bai.</title>
        <authorList>
            <person name="Ahearne A."/>
            <person name="Stevens C."/>
            <person name="Phillips K."/>
        </authorList>
    </citation>
    <scope>NUCLEOTIDE SEQUENCE [LARGE SCALE GENOMIC DNA]</scope>
    <source>
        <strain evidence="3 4">MIWBW</strain>
    </source>
</reference>
<feature type="domain" description="F5/8 type C" evidence="2">
    <location>
        <begin position="319"/>
        <end position="466"/>
    </location>
</feature>
<evidence type="ECO:0000313" key="4">
    <source>
        <dbReference type="Proteomes" id="UP001207654"/>
    </source>
</evidence>
<evidence type="ECO:0000259" key="2">
    <source>
        <dbReference type="PROSITE" id="PS50022"/>
    </source>
</evidence>
<dbReference type="SUPFAM" id="SSF49785">
    <property type="entry name" value="Galactose-binding domain-like"/>
    <property type="match status" value="3"/>
</dbReference>
<dbReference type="Gene3D" id="2.60.120.260">
    <property type="entry name" value="Galactose-binding domain-like"/>
    <property type="match status" value="4"/>
</dbReference>
<evidence type="ECO:0000256" key="1">
    <source>
        <dbReference type="SAM" id="MobiDB-lite"/>
    </source>
</evidence>
<dbReference type="PROSITE" id="PS50022">
    <property type="entry name" value="FA58C_3"/>
    <property type="match status" value="3"/>
</dbReference>
<accession>A0ABT4AAX2</accession>
<name>A0ABT4AAX2_9BACT</name>